<gene>
    <name evidence="6" type="ORF">H0267_11615</name>
</gene>
<feature type="domain" description="Cell envelope-related transcriptional attenuator" evidence="5">
    <location>
        <begin position="87"/>
        <end position="248"/>
    </location>
</feature>
<keyword evidence="3" id="KW-0735">Signal-anchor</keyword>
<keyword evidence="2" id="KW-0812">Transmembrane</keyword>
<dbReference type="EMBL" id="JADZSC010000002">
    <property type="protein sequence ID" value="MBH0230865.1"/>
    <property type="molecule type" value="Genomic_DNA"/>
</dbReference>
<comment type="similarity">
    <text evidence="1">Belongs to the LytR/CpsA/Psr (LCP) family.</text>
</comment>
<dbReference type="AlphaFoldDB" id="A0A931MVQ1"/>
<organism evidence="6 7">
    <name type="scientific">Halobacillus yeomjeoni</name>
    <dbReference type="NCBI Taxonomy" id="311194"/>
    <lineage>
        <taxon>Bacteria</taxon>
        <taxon>Bacillati</taxon>
        <taxon>Bacillota</taxon>
        <taxon>Bacilli</taxon>
        <taxon>Bacillales</taxon>
        <taxon>Bacillaceae</taxon>
        <taxon>Halobacillus</taxon>
    </lineage>
</organism>
<evidence type="ECO:0000256" key="4">
    <source>
        <dbReference type="ARBA" id="ARBA00022989"/>
    </source>
</evidence>
<dbReference type="PANTHER" id="PTHR33392:SF10">
    <property type="entry name" value="POLYISOPRENYL-TEICHOIC ACID--PEPTIDOGLYCAN TEICHOIC ACID TRANSFERASE TAGV"/>
    <property type="match status" value="1"/>
</dbReference>
<sequence length="344" mass="38967">MSKRMERIRRRNIKKKRRRIATILIMFALLIGGGFYFVSQVYTAAFTDLNRGDKSDKREEAVDIGDEPISILLMGVEDYSTNGEAGRADTQIVMTLDPKTNKITMTSVPRDTRVTIPEEKVGRKYAGQHKINAAYSMGEVSGYGGERLTVETVEEYLDIPIDKFATVNFDGFIEIVNLLDGVEVDVKESFWERSSLDWYKKIEFDEGPMVMDGEEALAFVRMRKREANLVYPREERQRQFIRAAINEAISAGTLFKAGDIADVLGENVSTNLSPRELYAIQKVFSSKKSTTQSYSIEGENKRLENGLYYFVPSDEGLKEIQTKLKEELGLVKAPDKEQSNQTSA</sequence>
<dbReference type="InterPro" id="IPR004474">
    <property type="entry name" value="LytR_CpsA_psr"/>
</dbReference>
<dbReference type="NCBIfam" id="TIGR00350">
    <property type="entry name" value="lytR_cpsA_psr"/>
    <property type="match status" value="1"/>
</dbReference>
<evidence type="ECO:0000259" key="5">
    <source>
        <dbReference type="Pfam" id="PF03816"/>
    </source>
</evidence>
<name>A0A931MVQ1_9BACI</name>
<dbReference type="Gene3D" id="3.40.630.190">
    <property type="entry name" value="LCP protein"/>
    <property type="match status" value="1"/>
</dbReference>
<evidence type="ECO:0000256" key="3">
    <source>
        <dbReference type="ARBA" id="ARBA00022968"/>
    </source>
</evidence>
<proteinExistence type="inferred from homology"/>
<keyword evidence="7" id="KW-1185">Reference proteome</keyword>
<dbReference type="Proteomes" id="UP000614490">
    <property type="component" value="Unassembled WGS sequence"/>
</dbReference>
<reference evidence="6 7" key="1">
    <citation type="journal article" date="2005" name="Int. J. Syst. Evol. Microbiol.">
        <title>Halobacillus yeomjeoni sp. nov., isolated from a marine solar saltern in Korea.</title>
        <authorList>
            <person name="Yoon J.H."/>
            <person name="Kang S.J."/>
            <person name="Lee C.H."/>
            <person name="Oh H.W."/>
            <person name="Oh T.K."/>
        </authorList>
    </citation>
    <scope>NUCLEOTIDE SEQUENCE [LARGE SCALE GENOMIC DNA]</scope>
    <source>
        <strain evidence="6 7">KCTC 3957</strain>
    </source>
</reference>
<dbReference type="InterPro" id="IPR050922">
    <property type="entry name" value="LytR/CpsA/Psr_CW_biosynth"/>
</dbReference>
<accession>A0A931MVQ1</accession>
<evidence type="ECO:0000256" key="2">
    <source>
        <dbReference type="ARBA" id="ARBA00022692"/>
    </source>
</evidence>
<keyword evidence="4" id="KW-1133">Transmembrane helix</keyword>
<evidence type="ECO:0000256" key="1">
    <source>
        <dbReference type="ARBA" id="ARBA00006068"/>
    </source>
</evidence>
<dbReference type="RefSeq" id="WP_197317470.1">
    <property type="nucleotide sequence ID" value="NZ_JADZSC010000002.1"/>
</dbReference>
<evidence type="ECO:0000313" key="6">
    <source>
        <dbReference type="EMBL" id="MBH0230865.1"/>
    </source>
</evidence>
<dbReference type="PANTHER" id="PTHR33392">
    <property type="entry name" value="POLYISOPRENYL-TEICHOIC ACID--PEPTIDOGLYCAN TEICHOIC ACID TRANSFERASE TAGU"/>
    <property type="match status" value="1"/>
</dbReference>
<protein>
    <submittedName>
        <fullName evidence="6">LCP family protein</fullName>
    </submittedName>
</protein>
<dbReference type="Pfam" id="PF03816">
    <property type="entry name" value="LytR_cpsA_psr"/>
    <property type="match status" value="1"/>
</dbReference>
<keyword evidence="4" id="KW-0472">Membrane</keyword>
<comment type="caution">
    <text evidence="6">The sequence shown here is derived from an EMBL/GenBank/DDBJ whole genome shotgun (WGS) entry which is preliminary data.</text>
</comment>
<dbReference type="GO" id="GO:0071555">
    <property type="term" value="P:cell wall organization"/>
    <property type="evidence" value="ECO:0007669"/>
    <property type="project" value="UniProtKB-KW"/>
</dbReference>
<evidence type="ECO:0000313" key="7">
    <source>
        <dbReference type="Proteomes" id="UP000614490"/>
    </source>
</evidence>